<dbReference type="Pfam" id="PF01212">
    <property type="entry name" value="Beta_elim_lyase"/>
    <property type="match status" value="1"/>
</dbReference>
<dbReference type="PANTHER" id="PTHR48097">
    <property type="entry name" value="L-THREONINE ALDOLASE-RELATED"/>
    <property type="match status" value="1"/>
</dbReference>
<proteinExistence type="inferred from homology"/>
<dbReference type="Gene3D" id="3.90.1150.10">
    <property type="entry name" value="Aspartate Aminotransferase, domain 1"/>
    <property type="match status" value="1"/>
</dbReference>
<sequence length="340" mass="37529">MIIDLRSDTVTRPSDAMLNAMWQAKVGDDVLGDDPTVKELEQKVANLFGMEDALFCPSGTMTNQIAIKIHTNSPGELICDELSHVYKYEGGGIGFNSGLATKLLKGDRGRLNVKMVEEAINPNDIHFPESQLVVLENTCNKGGGTIYTLDDIIRIKQLCEEKGLKFHLDGARVFNAIVESDYSEKDLGKYFDTISVCLSKGLGAPVGSLLVGSKKDIIKARRIRKILGGGMRQAGYLAAAGIFALDNNVDRLKDDHSRAREIANNIEGLSFIKTIWPVYTNILIFEINDNVDLNNLISGLAEHNLKVSAFGSQLIRIVTHLDFTDEMLSETIKILRNIKF</sequence>
<dbReference type="InterPro" id="IPR023603">
    <property type="entry name" value="Low_specificity_L-TA-like"/>
</dbReference>
<dbReference type="OrthoDB" id="9774495at2"/>
<dbReference type="RefSeq" id="WP_147101833.1">
    <property type="nucleotide sequence ID" value="NZ_VOOS01000006.1"/>
</dbReference>
<reference evidence="7 8" key="1">
    <citation type="submission" date="2019-08" db="EMBL/GenBank/DDBJ databases">
        <title>Genome of Vicingus serpentipes NCIMB 15042.</title>
        <authorList>
            <person name="Bowman J.P."/>
        </authorList>
    </citation>
    <scope>NUCLEOTIDE SEQUENCE [LARGE SCALE GENOMIC DNA]</scope>
    <source>
        <strain evidence="7 8">NCIMB 15042</strain>
    </source>
</reference>
<comment type="caution">
    <text evidence="7">The sequence shown here is derived from an EMBL/GenBank/DDBJ whole genome shotgun (WGS) entry which is preliminary data.</text>
</comment>
<feature type="modified residue" description="N6-(pyridoxal phosphate)lysine" evidence="5">
    <location>
        <position position="200"/>
    </location>
</feature>
<dbReference type="InterPro" id="IPR015422">
    <property type="entry name" value="PyrdxlP-dep_Trfase_small"/>
</dbReference>
<dbReference type="GO" id="GO:0006545">
    <property type="term" value="P:glycine biosynthetic process"/>
    <property type="evidence" value="ECO:0007669"/>
    <property type="project" value="TreeGrafter"/>
</dbReference>
<dbReference type="GO" id="GO:0008732">
    <property type="term" value="F:L-allo-threonine aldolase activity"/>
    <property type="evidence" value="ECO:0007669"/>
    <property type="project" value="TreeGrafter"/>
</dbReference>
<evidence type="ECO:0000256" key="1">
    <source>
        <dbReference type="ARBA" id="ARBA00001933"/>
    </source>
</evidence>
<dbReference type="GO" id="GO:0006567">
    <property type="term" value="P:L-threonine catabolic process"/>
    <property type="evidence" value="ECO:0007669"/>
    <property type="project" value="TreeGrafter"/>
</dbReference>
<feature type="domain" description="Aromatic amino acid beta-eliminating lyase/threonine aldolase" evidence="6">
    <location>
        <begin position="4"/>
        <end position="287"/>
    </location>
</feature>
<dbReference type="EMBL" id="VOOS01000006">
    <property type="protein sequence ID" value="TXB63913.1"/>
    <property type="molecule type" value="Genomic_DNA"/>
</dbReference>
<dbReference type="NCBIfam" id="NF041359">
    <property type="entry name" value="GntG_guanitoxin"/>
    <property type="match status" value="1"/>
</dbReference>
<protein>
    <submittedName>
        <fullName evidence="7">Threonine aldolase</fullName>
    </submittedName>
</protein>
<comment type="cofactor">
    <cofactor evidence="1">
        <name>pyridoxal 5'-phosphate</name>
        <dbReference type="ChEBI" id="CHEBI:597326"/>
    </cofactor>
</comment>
<evidence type="ECO:0000259" key="6">
    <source>
        <dbReference type="Pfam" id="PF01212"/>
    </source>
</evidence>
<dbReference type="InterPro" id="IPR015424">
    <property type="entry name" value="PyrdxlP-dep_Trfase"/>
</dbReference>
<dbReference type="PANTHER" id="PTHR48097:SF9">
    <property type="entry name" value="L-THREONINE ALDOLASE"/>
    <property type="match status" value="1"/>
</dbReference>
<keyword evidence="4" id="KW-0456">Lyase</keyword>
<dbReference type="SUPFAM" id="SSF53383">
    <property type="entry name" value="PLP-dependent transferases"/>
    <property type="match status" value="1"/>
</dbReference>
<organism evidence="7 8">
    <name type="scientific">Vicingus serpentipes</name>
    <dbReference type="NCBI Taxonomy" id="1926625"/>
    <lineage>
        <taxon>Bacteria</taxon>
        <taxon>Pseudomonadati</taxon>
        <taxon>Bacteroidota</taxon>
        <taxon>Flavobacteriia</taxon>
        <taxon>Flavobacteriales</taxon>
        <taxon>Vicingaceae</taxon>
        <taxon>Vicingus</taxon>
    </lineage>
</organism>
<evidence type="ECO:0000313" key="8">
    <source>
        <dbReference type="Proteomes" id="UP000321721"/>
    </source>
</evidence>
<dbReference type="InterPro" id="IPR015421">
    <property type="entry name" value="PyrdxlP-dep_Trfase_major"/>
</dbReference>
<evidence type="ECO:0000256" key="2">
    <source>
        <dbReference type="ARBA" id="ARBA00006966"/>
    </source>
</evidence>
<comment type="similarity">
    <text evidence="2">Belongs to the threonine aldolase family.</text>
</comment>
<evidence type="ECO:0000313" key="7">
    <source>
        <dbReference type="EMBL" id="TXB63913.1"/>
    </source>
</evidence>
<evidence type="ECO:0000256" key="3">
    <source>
        <dbReference type="ARBA" id="ARBA00022898"/>
    </source>
</evidence>
<name>A0A5C6RNW0_9FLAO</name>
<evidence type="ECO:0000256" key="5">
    <source>
        <dbReference type="PIRSR" id="PIRSR017617-1"/>
    </source>
</evidence>
<evidence type="ECO:0000256" key="4">
    <source>
        <dbReference type="ARBA" id="ARBA00023239"/>
    </source>
</evidence>
<keyword evidence="8" id="KW-1185">Reference proteome</keyword>
<dbReference type="CDD" id="cd06502">
    <property type="entry name" value="TA_like"/>
    <property type="match status" value="1"/>
</dbReference>
<dbReference type="Gene3D" id="3.40.640.10">
    <property type="entry name" value="Type I PLP-dependent aspartate aminotransferase-like (Major domain)"/>
    <property type="match status" value="1"/>
</dbReference>
<keyword evidence="3" id="KW-0663">Pyridoxal phosphate</keyword>
<gene>
    <name evidence="7" type="ORF">FRY74_11710</name>
</gene>
<dbReference type="FunFam" id="3.40.640.10:FF:000030">
    <property type="entry name" value="Low-specificity L-threonine aldolase"/>
    <property type="match status" value="1"/>
</dbReference>
<dbReference type="AlphaFoldDB" id="A0A5C6RNW0"/>
<dbReference type="InterPro" id="IPR001597">
    <property type="entry name" value="ArAA_b-elim_lyase/Thr_aldolase"/>
</dbReference>
<dbReference type="GO" id="GO:0005829">
    <property type="term" value="C:cytosol"/>
    <property type="evidence" value="ECO:0007669"/>
    <property type="project" value="TreeGrafter"/>
</dbReference>
<dbReference type="PIRSF" id="PIRSF017617">
    <property type="entry name" value="Thr_aldolase"/>
    <property type="match status" value="1"/>
</dbReference>
<dbReference type="Proteomes" id="UP000321721">
    <property type="component" value="Unassembled WGS sequence"/>
</dbReference>
<accession>A0A5C6RNW0</accession>